<name>A0A7W4WD04_9GAMM</name>
<dbReference type="RefSeq" id="WP_183459881.1">
    <property type="nucleotide sequence ID" value="NZ_JACHWZ010000009.1"/>
</dbReference>
<feature type="domain" description="VWFA" evidence="2">
    <location>
        <begin position="87"/>
        <end position="285"/>
    </location>
</feature>
<feature type="transmembrane region" description="Helical" evidence="1">
    <location>
        <begin position="304"/>
        <end position="326"/>
    </location>
</feature>
<protein>
    <submittedName>
        <fullName evidence="3">Ca-activated chloride channel family protein</fullName>
    </submittedName>
</protein>
<dbReference type="InterPro" id="IPR033881">
    <property type="entry name" value="vWA_BatA_type"/>
</dbReference>
<comment type="caution">
    <text evidence="3">The sequence shown here is derived from an EMBL/GenBank/DDBJ whole genome shotgun (WGS) entry which is preliminary data.</text>
</comment>
<keyword evidence="4" id="KW-1185">Reference proteome</keyword>
<dbReference type="Proteomes" id="UP000535937">
    <property type="component" value="Unassembled WGS sequence"/>
</dbReference>
<dbReference type="AlphaFoldDB" id="A0A7W4WD04"/>
<organism evidence="3 4">
    <name type="scientific">Microbulbifer rhizosphaerae</name>
    <dbReference type="NCBI Taxonomy" id="1562603"/>
    <lineage>
        <taxon>Bacteria</taxon>
        <taxon>Pseudomonadati</taxon>
        <taxon>Pseudomonadota</taxon>
        <taxon>Gammaproteobacteria</taxon>
        <taxon>Cellvibrionales</taxon>
        <taxon>Microbulbiferaceae</taxon>
        <taxon>Microbulbifer</taxon>
    </lineage>
</organism>
<dbReference type="PANTHER" id="PTHR22550:SF18">
    <property type="entry name" value="VWFA DOMAIN-CONTAINING PROTEIN"/>
    <property type="match status" value="1"/>
</dbReference>
<dbReference type="InterPro" id="IPR002035">
    <property type="entry name" value="VWF_A"/>
</dbReference>
<dbReference type="PROSITE" id="PS50234">
    <property type="entry name" value="VWFA"/>
    <property type="match status" value="1"/>
</dbReference>
<keyword evidence="1" id="KW-1133">Transmembrane helix</keyword>
<proteinExistence type="predicted"/>
<dbReference type="CDD" id="cd01467">
    <property type="entry name" value="vWA_BatA_type"/>
    <property type="match status" value="1"/>
</dbReference>
<evidence type="ECO:0000313" key="4">
    <source>
        <dbReference type="Proteomes" id="UP000535937"/>
    </source>
</evidence>
<keyword evidence="1" id="KW-0472">Membrane</keyword>
<evidence type="ECO:0000313" key="3">
    <source>
        <dbReference type="EMBL" id="MBB3061478.1"/>
    </source>
</evidence>
<evidence type="ECO:0000256" key="1">
    <source>
        <dbReference type="SAM" id="Phobius"/>
    </source>
</evidence>
<dbReference type="SMART" id="SM00327">
    <property type="entry name" value="VWA"/>
    <property type="match status" value="1"/>
</dbReference>
<keyword evidence="1" id="KW-0812">Transmembrane</keyword>
<dbReference type="Pfam" id="PF00092">
    <property type="entry name" value="VWA"/>
    <property type="match status" value="1"/>
</dbReference>
<gene>
    <name evidence="3" type="ORF">FHS09_002311</name>
</gene>
<sequence length="367" mass="39864">MFEFATPWVFALLPLPWLVRRLLPRARPLTSALKVPFYSELSQSGDASQGNLANLLLLSLLWLLLLSAAARPQWYGEPIAQKSSARDLLVAVDISGSMETPDMLLDGRPAMRVEAVKRVVSDFVERREGDRLGLVLFGTRAYLQAPLTYDRKTVGTLLQEAQIGFAGQGTAIGDAIGLAVKRLTQRPAEQRVLILLTDGANTAGEIAPGKAAELAQQAGVTVYTIGVGAEEMIQPGLLGSRFGARRINPSRDLDSETLQAIADTTGGQYFRAHNPQELVDIYNELDRLEPVEQEAASYRPLKSLYVWPLGAALLLTMLWAAVPLLAAGSVEFQRRTAARAPGNTGPGSTRRHFGKAALEPVQRSQTL</sequence>
<reference evidence="3 4" key="1">
    <citation type="submission" date="2020-08" db="EMBL/GenBank/DDBJ databases">
        <title>Genomic Encyclopedia of Type Strains, Phase III (KMG-III): the genomes of soil and plant-associated and newly described type strains.</title>
        <authorList>
            <person name="Whitman W."/>
        </authorList>
    </citation>
    <scope>NUCLEOTIDE SEQUENCE [LARGE SCALE GENOMIC DNA]</scope>
    <source>
        <strain evidence="3 4">CECT 8799</strain>
    </source>
</reference>
<accession>A0A7W4WD04</accession>
<dbReference type="SUPFAM" id="SSF53300">
    <property type="entry name" value="vWA-like"/>
    <property type="match status" value="1"/>
</dbReference>
<dbReference type="InterPro" id="IPR050768">
    <property type="entry name" value="UPF0353/GerABKA_families"/>
</dbReference>
<dbReference type="Gene3D" id="3.40.50.410">
    <property type="entry name" value="von Willebrand factor, type A domain"/>
    <property type="match status" value="1"/>
</dbReference>
<evidence type="ECO:0000259" key="2">
    <source>
        <dbReference type="PROSITE" id="PS50234"/>
    </source>
</evidence>
<dbReference type="InterPro" id="IPR036465">
    <property type="entry name" value="vWFA_dom_sf"/>
</dbReference>
<dbReference type="PANTHER" id="PTHR22550">
    <property type="entry name" value="SPORE GERMINATION PROTEIN"/>
    <property type="match status" value="1"/>
</dbReference>
<dbReference type="EMBL" id="JACHWZ010000009">
    <property type="protein sequence ID" value="MBB3061478.1"/>
    <property type="molecule type" value="Genomic_DNA"/>
</dbReference>